<feature type="compositionally biased region" description="Basic and acidic residues" evidence="1">
    <location>
        <begin position="38"/>
        <end position="49"/>
    </location>
</feature>
<dbReference type="EMBL" id="JAUKUD010000004">
    <property type="protein sequence ID" value="KAK0746760.1"/>
    <property type="molecule type" value="Genomic_DNA"/>
</dbReference>
<accession>A0AA40K5L2</accession>
<protein>
    <submittedName>
        <fullName evidence="2">Uncharacterized protein</fullName>
    </submittedName>
</protein>
<evidence type="ECO:0000313" key="2">
    <source>
        <dbReference type="EMBL" id="KAK0746760.1"/>
    </source>
</evidence>
<feature type="region of interest" description="Disordered" evidence="1">
    <location>
        <begin position="1"/>
        <end position="51"/>
    </location>
</feature>
<proteinExistence type="predicted"/>
<organism evidence="2 3">
    <name type="scientific">Schizothecium vesticola</name>
    <dbReference type="NCBI Taxonomy" id="314040"/>
    <lineage>
        <taxon>Eukaryota</taxon>
        <taxon>Fungi</taxon>
        <taxon>Dikarya</taxon>
        <taxon>Ascomycota</taxon>
        <taxon>Pezizomycotina</taxon>
        <taxon>Sordariomycetes</taxon>
        <taxon>Sordariomycetidae</taxon>
        <taxon>Sordariales</taxon>
        <taxon>Schizotheciaceae</taxon>
        <taxon>Schizothecium</taxon>
    </lineage>
</organism>
<evidence type="ECO:0000313" key="3">
    <source>
        <dbReference type="Proteomes" id="UP001172155"/>
    </source>
</evidence>
<gene>
    <name evidence="2" type="ORF">B0T18DRAFT_159096</name>
</gene>
<reference evidence="2" key="1">
    <citation type="submission" date="2023-06" db="EMBL/GenBank/DDBJ databases">
        <title>Genome-scale phylogeny and comparative genomics of the fungal order Sordariales.</title>
        <authorList>
            <consortium name="Lawrence Berkeley National Laboratory"/>
            <person name="Hensen N."/>
            <person name="Bonometti L."/>
            <person name="Westerberg I."/>
            <person name="Brannstrom I.O."/>
            <person name="Guillou S."/>
            <person name="Cros-Aarteil S."/>
            <person name="Calhoun S."/>
            <person name="Haridas S."/>
            <person name="Kuo A."/>
            <person name="Mondo S."/>
            <person name="Pangilinan J."/>
            <person name="Riley R."/>
            <person name="LaButti K."/>
            <person name="Andreopoulos B."/>
            <person name="Lipzen A."/>
            <person name="Chen C."/>
            <person name="Yanf M."/>
            <person name="Daum C."/>
            <person name="Ng V."/>
            <person name="Clum A."/>
            <person name="Steindorff A."/>
            <person name="Ohm R."/>
            <person name="Martin F."/>
            <person name="Silar P."/>
            <person name="Natvig D."/>
            <person name="Lalanne C."/>
            <person name="Gautier V."/>
            <person name="Ament-velasquez S.L."/>
            <person name="Kruys A."/>
            <person name="Hutchinson M.I."/>
            <person name="Powell A.J."/>
            <person name="Barry K."/>
            <person name="Miller A.N."/>
            <person name="Grigoriev I.V."/>
            <person name="Debuchy R."/>
            <person name="Gladieux P."/>
            <person name="Thoren M.H."/>
            <person name="Johannesson H."/>
        </authorList>
    </citation>
    <scope>NUCLEOTIDE SEQUENCE</scope>
    <source>
        <strain evidence="2">SMH3187-1</strain>
    </source>
</reference>
<name>A0AA40K5L2_9PEZI</name>
<dbReference type="AlphaFoldDB" id="A0AA40K5L2"/>
<keyword evidence="3" id="KW-1185">Reference proteome</keyword>
<comment type="caution">
    <text evidence="2">The sequence shown here is derived from an EMBL/GenBank/DDBJ whole genome shotgun (WGS) entry which is preliminary data.</text>
</comment>
<feature type="compositionally biased region" description="Polar residues" evidence="1">
    <location>
        <begin position="1"/>
        <end position="14"/>
    </location>
</feature>
<dbReference type="Proteomes" id="UP001172155">
    <property type="component" value="Unassembled WGS sequence"/>
</dbReference>
<sequence length="99" mass="11401">MRQRVTHLQSTNPHARQKDIFRINHPSENQKKLGGAAEARRAHNPEVPRSKRGQARLSSFFCHTLLSPNHMSWVKKYAILYLYIALHCIALPPCCLSEK</sequence>
<evidence type="ECO:0000256" key="1">
    <source>
        <dbReference type="SAM" id="MobiDB-lite"/>
    </source>
</evidence>